<evidence type="ECO:0000313" key="4">
    <source>
        <dbReference type="Proteomes" id="UP001177003"/>
    </source>
</evidence>
<dbReference type="Pfam" id="PF16455">
    <property type="entry name" value="UBD"/>
    <property type="match status" value="1"/>
</dbReference>
<evidence type="ECO:0000259" key="2">
    <source>
        <dbReference type="Pfam" id="PF16455"/>
    </source>
</evidence>
<protein>
    <recommendedName>
        <fullName evidence="2">DC-UbP/UBTD2 N-terminal domain-containing protein</fullName>
    </recommendedName>
</protein>
<dbReference type="AlphaFoldDB" id="A0AA35ZHR7"/>
<evidence type="ECO:0000313" key="3">
    <source>
        <dbReference type="EMBL" id="CAI9292851.1"/>
    </source>
</evidence>
<dbReference type="InterPro" id="IPR039869">
    <property type="entry name" value="UBTD1/2"/>
</dbReference>
<dbReference type="InterPro" id="IPR038169">
    <property type="entry name" value="DC-UbP/UBTD2_N_sf"/>
</dbReference>
<name>A0AA35ZHR7_LACSI</name>
<evidence type="ECO:0000256" key="1">
    <source>
        <dbReference type="SAM" id="MobiDB-lite"/>
    </source>
</evidence>
<dbReference type="EMBL" id="OX465083">
    <property type="protein sequence ID" value="CAI9292851.1"/>
    <property type="molecule type" value="Genomic_DNA"/>
</dbReference>
<dbReference type="Gene3D" id="1.20.225.20">
    <property type="entry name" value="Ub domain-containing protein, DC-UbP/UBTD2, N-terminal domain"/>
    <property type="match status" value="1"/>
</dbReference>
<gene>
    <name evidence="3" type="ORF">LSALG_LOCUS31894</name>
</gene>
<dbReference type="Proteomes" id="UP001177003">
    <property type="component" value="Chromosome 7"/>
</dbReference>
<sequence>MDAGSRRPTSIFHEFLAETLLRSQESNTISLRLASEDSQQRSFVMGCAKSSEADERQGGGNRLRRPRPWRHEGNRVSWSELHEMRTTFWRNAPRYAGRAAIWEALEAAAECDLTYAQRILDSNGIRYPNGDMTLCIDDEGTRYELPPYLLSEPTNMDRGAANMIGRILRRR</sequence>
<keyword evidence="4" id="KW-1185">Reference proteome</keyword>
<organism evidence="3 4">
    <name type="scientific">Lactuca saligna</name>
    <name type="common">Willowleaf lettuce</name>
    <dbReference type="NCBI Taxonomy" id="75948"/>
    <lineage>
        <taxon>Eukaryota</taxon>
        <taxon>Viridiplantae</taxon>
        <taxon>Streptophyta</taxon>
        <taxon>Embryophyta</taxon>
        <taxon>Tracheophyta</taxon>
        <taxon>Spermatophyta</taxon>
        <taxon>Magnoliopsida</taxon>
        <taxon>eudicotyledons</taxon>
        <taxon>Gunneridae</taxon>
        <taxon>Pentapetalae</taxon>
        <taxon>asterids</taxon>
        <taxon>campanulids</taxon>
        <taxon>Asterales</taxon>
        <taxon>Asteraceae</taxon>
        <taxon>Cichorioideae</taxon>
        <taxon>Cichorieae</taxon>
        <taxon>Lactucinae</taxon>
        <taxon>Lactuca</taxon>
    </lineage>
</organism>
<feature type="domain" description="DC-UbP/UBTD2 N-terminal" evidence="2">
    <location>
        <begin position="62"/>
        <end position="156"/>
    </location>
</feature>
<proteinExistence type="predicted"/>
<dbReference type="PANTHER" id="PTHR13609">
    <property type="entry name" value="UBIQUITIN DOMAIN CONTAINING 1 PROTEIN-RELATED"/>
    <property type="match status" value="1"/>
</dbReference>
<accession>A0AA35ZHR7</accession>
<dbReference type="InterPro" id="IPR032752">
    <property type="entry name" value="DC-UbP/UBTD2_N"/>
</dbReference>
<feature type="region of interest" description="Disordered" evidence="1">
    <location>
        <begin position="47"/>
        <end position="69"/>
    </location>
</feature>
<reference evidence="3" key="1">
    <citation type="submission" date="2023-04" db="EMBL/GenBank/DDBJ databases">
        <authorList>
            <person name="Vijverberg K."/>
            <person name="Xiong W."/>
            <person name="Schranz E."/>
        </authorList>
    </citation>
    <scope>NUCLEOTIDE SEQUENCE</scope>
</reference>